<dbReference type="InterPro" id="IPR002934">
    <property type="entry name" value="Polymerase_NTP_transf_dom"/>
</dbReference>
<sequence length="299" mass="34558">MNKSEWENRLNQWRQPLSETEEKRCANAERMVKEALKADTELAKRNIEIFLQGSYRNNTNVRTESDIDICVRLMDVFFTHLPPNSSNETFGLTDAVGPKYADYKQEVINALVAKFGEKNVEVGKKAVVVIENSYRIHADVVICYEHRRYRENGGYYSGVEFRSTLGDKIINFPLHHIENGTTKNVATGHQYKRIARILKTLNIEMDGVSGYKRLPSFFIECLAWNVPNETLINHSTYYDAVRASLQFLHANLTDESKYSEWGEVSELLYLFRGHSKWTAQDGVKFAESAWEYAEFTKND</sequence>
<keyword evidence="2" id="KW-0548">Nucleotidyltransferase</keyword>
<evidence type="ECO:0000313" key="7">
    <source>
        <dbReference type="EMBL" id="WBO84738.1"/>
    </source>
</evidence>
<evidence type="ECO:0000259" key="6">
    <source>
        <dbReference type="Pfam" id="PF26305"/>
    </source>
</evidence>
<proteinExistence type="predicted"/>
<dbReference type="InterPro" id="IPR058909">
    <property type="entry name" value="CD_NTase_C"/>
</dbReference>
<evidence type="ECO:0000313" key="8">
    <source>
        <dbReference type="Proteomes" id="UP001211872"/>
    </source>
</evidence>
<dbReference type="CDD" id="cd05400">
    <property type="entry name" value="NT_2-5OAS_ClassI-CCAase"/>
    <property type="match status" value="1"/>
</dbReference>
<organism evidence="7 8">
    <name type="scientific">Hymenobacter yonginensis</name>
    <dbReference type="NCBI Taxonomy" id="748197"/>
    <lineage>
        <taxon>Bacteria</taxon>
        <taxon>Pseudomonadati</taxon>
        <taxon>Bacteroidota</taxon>
        <taxon>Cytophagia</taxon>
        <taxon>Cytophagales</taxon>
        <taxon>Hymenobacteraceae</taxon>
        <taxon>Hymenobacter</taxon>
    </lineage>
</organism>
<evidence type="ECO:0000256" key="4">
    <source>
        <dbReference type="ARBA" id="ARBA00023118"/>
    </source>
</evidence>
<dbReference type="RefSeq" id="WP_270127285.1">
    <property type="nucleotide sequence ID" value="NZ_CP115396.1"/>
</dbReference>
<dbReference type="Pfam" id="PF26305">
    <property type="entry name" value="CD_NTase_C"/>
    <property type="match status" value="1"/>
</dbReference>
<feature type="domain" description="cGAS/DncV-like nucleotidyltransferase C-terminal helical" evidence="6">
    <location>
        <begin position="178"/>
        <end position="293"/>
    </location>
</feature>
<feature type="domain" description="Polymerase nucleotidyl transferase" evidence="5">
    <location>
        <begin position="40"/>
        <end position="76"/>
    </location>
</feature>
<keyword evidence="3" id="KW-0547">Nucleotide-binding</keyword>
<dbReference type="InterPro" id="IPR006116">
    <property type="entry name" value="NT_2-5OAS_ClassI-CCAase"/>
</dbReference>
<gene>
    <name evidence="7" type="ORF">O9Z63_00505</name>
</gene>
<protein>
    <submittedName>
        <fullName evidence="7">Nucleotidyltransferase</fullName>
    </submittedName>
</protein>
<evidence type="ECO:0000256" key="2">
    <source>
        <dbReference type="ARBA" id="ARBA00022695"/>
    </source>
</evidence>
<dbReference type="InterPro" id="IPR043519">
    <property type="entry name" value="NT_sf"/>
</dbReference>
<evidence type="ECO:0000256" key="3">
    <source>
        <dbReference type="ARBA" id="ARBA00022741"/>
    </source>
</evidence>
<evidence type="ECO:0000259" key="5">
    <source>
        <dbReference type="Pfam" id="PF01909"/>
    </source>
</evidence>
<reference evidence="7 8" key="1">
    <citation type="journal article" date="2011" name="Int. J. Syst. Evol. Microbiol.">
        <title>Hymenobacter yonginensis sp. nov., isolated from a mesotrophic artificial lake.</title>
        <authorList>
            <person name="Joung Y."/>
            <person name="Cho S.H."/>
            <person name="Kim H."/>
            <person name="Kim S.B."/>
            <person name="Joh K."/>
        </authorList>
    </citation>
    <scope>NUCLEOTIDE SEQUENCE [LARGE SCALE GENOMIC DNA]</scope>
    <source>
        <strain evidence="7 8">KCTC 22745</strain>
    </source>
</reference>
<dbReference type="Gene3D" id="3.30.460.10">
    <property type="entry name" value="Beta Polymerase, domain 2"/>
    <property type="match status" value="1"/>
</dbReference>
<keyword evidence="8" id="KW-1185">Reference proteome</keyword>
<dbReference type="Proteomes" id="UP001211872">
    <property type="component" value="Chromosome"/>
</dbReference>
<keyword evidence="1" id="KW-0808">Transferase</keyword>
<dbReference type="Pfam" id="PF01909">
    <property type="entry name" value="NTP_transf_2"/>
    <property type="match status" value="1"/>
</dbReference>
<dbReference type="SUPFAM" id="SSF81301">
    <property type="entry name" value="Nucleotidyltransferase"/>
    <property type="match status" value="1"/>
</dbReference>
<name>A0ABY7PNB1_9BACT</name>
<dbReference type="EMBL" id="CP115396">
    <property type="protein sequence ID" value="WBO84738.1"/>
    <property type="molecule type" value="Genomic_DNA"/>
</dbReference>
<keyword evidence="4" id="KW-0051">Antiviral defense</keyword>
<accession>A0ABY7PNB1</accession>
<evidence type="ECO:0000256" key="1">
    <source>
        <dbReference type="ARBA" id="ARBA00022679"/>
    </source>
</evidence>